<dbReference type="AlphaFoldDB" id="A0A645DL68"/>
<gene>
    <name evidence="1" type="ORF">SDC9_137311</name>
</gene>
<proteinExistence type="predicted"/>
<dbReference type="EMBL" id="VSSQ01037490">
    <property type="protein sequence ID" value="MPM90194.1"/>
    <property type="molecule type" value="Genomic_DNA"/>
</dbReference>
<sequence length="156" mass="17170">MISTSFIIGTGFIKCIPITFSGRFVTEAILVMEIEEVLVAKIQFSGAKSSICLKIFIFRSRFSVAASTINSAFFAASSNAKKVVMFPKVSAFCSSVRFPFAMIRSRLLVMVFRPLSNASWETSTRLTLNPVCAKVCAMPFPIVPAPITTMFFINLV</sequence>
<accession>A0A645DL68</accession>
<organism evidence="1">
    <name type="scientific">bioreactor metagenome</name>
    <dbReference type="NCBI Taxonomy" id="1076179"/>
    <lineage>
        <taxon>unclassified sequences</taxon>
        <taxon>metagenomes</taxon>
        <taxon>ecological metagenomes</taxon>
    </lineage>
</organism>
<name>A0A645DL68_9ZZZZ</name>
<protein>
    <submittedName>
        <fullName evidence="1">Uncharacterized protein</fullName>
    </submittedName>
</protein>
<comment type="caution">
    <text evidence="1">The sequence shown here is derived from an EMBL/GenBank/DDBJ whole genome shotgun (WGS) entry which is preliminary data.</text>
</comment>
<evidence type="ECO:0000313" key="1">
    <source>
        <dbReference type="EMBL" id="MPM90194.1"/>
    </source>
</evidence>
<reference evidence="1" key="1">
    <citation type="submission" date="2019-08" db="EMBL/GenBank/DDBJ databases">
        <authorList>
            <person name="Kucharzyk K."/>
            <person name="Murdoch R.W."/>
            <person name="Higgins S."/>
            <person name="Loffler F."/>
        </authorList>
    </citation>
    <scope>NUCLEOTIDE SEQUENCE</scope>
</reference>